<dbReference type="PROSITE" id="PS00028">
    <property type="entry name" value="ZINC_FINGER_C2H2_1"/>
    <property type="match status" value="1"/>
</dbReference>
<name>A0A899FZJ2_9ASCO</name>
<feature type="coiled-coil region" evidence="3">
    <location>
        <begin position="450"/>
        <end position="493"/>
    </location>
</feature>
<evidence type="ECO:0000256" key="3">
    <source>
        <dbReference type="SAM" id="Coils"/>
    </source>
</evidence>
<protein>
    <recommendedName>
        <fullName evidence="5">C2H2-type domain-containing protein</fullName>
    </recommendedName>
</protein>
<evidence type="ECO:0000259" key="5">
    <source>
        <dbReference type="PROSITE" id="PS50157"/>
    </source>
</evidence>
<dbReference type="PANTHER" id="PTHR14490:SF5">
    <property type="entry name" value="PROTEIN KRI1 HOMOLOG"/>
    <property type="match status" value="1"/>
</dbReference>
<evidence type="ECO:0000256" key="1">
    <source>
        <dbReference type="ARBA" id="ARBA00007473"/>
    </source>
</evidence>
<keyword evidence="2" id="KW-0863">Zinc-finger</keyword>
<evidence type="ECO:0000313" key="7">
    <source>
        <dbReference type="Proteomes" id="UP000663699"/>
    </source>
</evidence>
<dbReference type="PANTHER" id="PTHR14490">
    <property type="entry name" value="ZINC FINGER, ZZ TYPE"/>
    <property type="match status" value="1"/>
</dbReference>
<dbReference type="GO" id="GO:0008270">
    <property type="term" value="F:zinc ion binding"/>
    <property type="evidence" value="ECO:0007669"/>
    <property type="project" value="UniProtKB-KW"/>
</dbReference>
<organism evidence="6 7">
    <name type="scientific">Pneumocystis wakefieldiae</name>
    <dbReference type="NCBI Taxonomy" id="38082"/>
    <lineage>
        <taxon>Eukaryota</taxon>
        <taxon>Fungi</taxon>
        <taxon>Dikarya</taxon>
        <taxon>Ascomycota</taxon>
        <taxon>Taphrinomycotina</taxon>
        <taxon>Pneumocystomycetes</taxon>
        <taxon>Pneumocystaceae</taxon>
        <taxon>Pneumocystis</taxon>
    </lineage>
</organism>
<keyword evidence="2" id="KW-0479">Metal-binding</keyword>
<dbReference type="AlphaFoldDB" id="A0A899FZJ2"/>
<dbReference type="PROSITE" id="PS50157">
    <property type="entry name" value="ZINC_FINGER_C2H2_2"/>
    <property type="match status" value="1"/>
</dbReference>
<dbReference type="EMBL" id="CP054537">
    <property type="protein sequence ID" value="QSL65412.1"/>
    <property type="molecule type" value="Genomic_DNA"/>
</dbReference>
<dbReference type="GO" id="GO:0030686">
    <property type="term" value="C:90S preribosome"/>
    <property type="evidence" value="ECO:0007669"/>
    <property type="project" value="TreeGrafter"/>
</dbReference>
<feature type="domain" description="C2H2-type" evidence="5">
    <location>
        <begin position="74"/>
        <end position="97"/>
    </location>
</feature>
<keyword evidence="7" id="KW-1185">Reference proteome</keyword>
<dbReference type="OrthoDB" id="10252032at2759"/>
<feature type="region of interest" description="Disordered" evidence="4">
    <location>
        <begin position="555"/>
        <end position="582"/>
    </location>
</feature>
<proteinExistence type="inferred from homology"/>
<dbReference type="Proteomes" id="UP000663699">
    <property type="component" value="Chromosome 6"/>
</dbReference>
<gene>
    <name evidence="6" type="ORF">MERGE_002722</name>
</gene>
<dbReference type="GO" id="GO:0000447">
    <property type="term" value="P:endonucleolytic cleavage in ITS1 to separate SSU-rRNA from 5.8S rRNA and LSU-rRNA from tricistronic rRNA transcript (SSU-rRNA, 5.8S rRNA, LSU-rRNA)"/>
    <property type="evidence" value="ECO:0007669"/>
    <property type="project" value="TreeGrafter"/>
</dbReference>
<comment type="similarity">
    <text evidence="1">Belongs to the KRI1 family.</text>
</comment>
<dbReference type="Pfam" id="PF12936">
    <property type="entry name" value="Kri1_C"/>
    <property type="match status" value="1"/>
</dbReference>
<evidence type="ECO:0000256" key="2">
    <source>
        <dbReference type="PROSITE-ProRule" id="PRU00042"/>
    </source>
</evidence>
<dbReference type="Pfam" id="PF05178">
    <property type="entry name" value="Kri1"/>
    <property type="match status" value="1"/>
</dbReference>
<keyword evidence="3" id="KW-0175">Coiled coil</keyword>
<evidence type="ECO:0000256" key="4">
    <source>
        <dbReference type="SAM" id="MobiDB-lite"/>
    </source>
</evidence>
<reference evidence="6" key="1">
    <citation type="submission" date="2020-06" db="EMBL/GenBank/DDBJ databases">
        <title>Genomes of multiple members of Pneumocystis genus reveal paths to human pathogen Pneumocystis jirovecii.</title>
        <authorList>
            <person name="Cisse O.H."/>
            <person name="Ma L."/>
            <person name="Dekker J."/>
            <person name="Khil P."/>
            <person name="Jo J."/>
            <person name="Brenchley J."/>
            <person name="Blair R."/>
            <person name="Pahar B."/>
            <person name="Chabe M."/>
            <person name="Van Rompay K.A."/>
            <person name="Keesler R."/>
            <person name="Sukura A."/>
            <person name="Hirsch V."/>
            <person name="Kutty G."/>
            <person name="Liu Y."/>
            <person name="Peng L."/>
            <person name="Chen J."/>
            <person name="Song J."/>
            <person name="Weissenbacher-Lang C."/>
            <person name="Xu J."/>
            <person name="Upham N.S."/>
            <person name="Stajich J.E."/>
            <person name="Cuomo C.A."/>
            <person name="Cushion M.T."/>
            <person name="Kovacs J.A."/>
        </authorList>
    </citation>
    <scope>NUCLEOTIDE SEQUENCE</scope>
    <source>
        <strain evidence="6">2A</strain>
    </source>
</reference>
<dbReference type="InterPro" id="IPR018034">
    <property type="entry name" value="Kri1"/>
</dbReference>
<accession>A0A899FZJ2</accession>
<dbReference type="GO" id="GO:0005730">
    <property type="term" value="C:nucleolus"/>
    <property type="evidence" value="ECO:0007669"/>
    <property type="project" value="TreeGrafter"/>
</dbReference>
<evidence type="ECO:0000313" key="6">
    <source>
        <dbReference type="EMBL" id="QSL65412.1"/>
    </source>
</evidence>
<dbReference type="InterPro" id="IPR024626">
    <property type="entry name" value="Kri1-like_C"/>
</dbReference>
<sequence length="712" mass="84065">MLTVKSIKSFNDSSHEDISLGMRMRRRGSGRYQGSGLKFKPYPSPSCSLSGTELSLDKMKKDTRKVSEVILNDIKCEHCGKGYKHISCLTKHRWEHTVYFNPKLSISKHQQVQLLEAASILIQMNQSSNFKSFPFDILFKKHDHFMDTLNDSDVNLEECVPEHHMEDNELDKIVINEAYAQRFEHNKAREELHRLKDKYGSDFENTESSESEDEIGDLATPSMNAAILDTILKIRSKDPDIYKSDVNFYENVKNESIIKEKSKPFRLNDYHRQQLLDSSKNGVEEEEEKLNVSDLTYVEEQRMLKEEILTVFHGETHDDELLTLRKKSLQEQEEEDKAYKDFLMEKVEDEARKKILQQWIDVSNKADDESNEKPSKDTEDENFLFSYVLNRGWIDKDANRVASYDEIIKGLESDELFDEKVDEFEAKYNFRFEEEDANQISSYSRDIVSVRRKNEKRKHLREKKNKLKHMEKLKKEEEILRLKNLKRKELMEKLNKIAQVTGDPTLKFEDIDIEGDFDPDKWSARMDEIFNEAYYSKKEKKPVFEDDTDIECIDSDYGESMKNNSDTEINSTNSKKNQMKSKKNIPVKLLGKEKENRKRKLDFMLDQHYNVNIKKSGTFRYNKVDPYIFGLSHADILYANDAELNEFVSLKKLTPYKNEKLQEKDRKKYGKKKRLKEWRKKVWGEYLDDQDIVEKSNTDMSNDKKNIRKKDV</sequence>
<dbReference type="InterPro" id="IPR013087">
    <property type="entry name" value="Znf_C2H2_type"/>
</dbReference>
<keyword evidence="2" id="KW-0862">Zinc</keyword>